<name>A0A0L8AQB2_9BACT</name>
<evidence type="ECO:0000313" key="3">
    <source>
        <dbReference type="EMBL" id="KOF04436.1"/>
    </source>
</evidence>
<gene>
    <name evidence="3" type="ORF">OB69_01155</name>
</gene>
<accession>A0A0L8AQB2</accession>
<reference evidence="4" key="1">
    <citation type="submission" date="2014-11" db="EMBL/GenBank/DDBJ databases">
        <title>Genome sequencing of Roseivirga sp. D-25.</title>
        <authorList>
            <person name="Selvaratnam C."/>
            <person name="Thevarajoo S."/>
            <person name="Goh K.M."/>
            <person name="Eee R."/>
            <person name="Chan K.-G."/>
            <person name="Chong C.S."/>
        </authorList>
    </citation>
    <scope>NUCLEOTIDE SEQUENCE [LARGE SCALE GENOMIC DNA]</scope>
    <source>
        <strain evidence="4">D-25</strain>
    </source>
</reference>
<sequence>MQLRKWGEMILKSSIAIIAFMGSFSFAQAQDFYDVSYKAGPVFKIVSPKIRIDSDYVCIPEEGNEIGYQFGLFAKVRVNNVYVQPELLLSTAQSRLDFLNYDGVVGFNPSADFEFTTLEIPLSIGVNIGNLRLDTGPGFSLMLSGNEYFLNERINVTQEYNQMTILWRLGLGLDINHLLLDFKYEFGLSKTEESLSRLIERELVPKQSQLVFSIGYSILRD</sequence>
<feature type="signal peptide" evidence="1">
    <location>
        <begin position="1"/>
        <end position="29"/>
    </location>
</feature>
<keyword evidence="4" id="KW-1185">Reference proteome</keyword>
<dbReference type="Proteomes" id="UP000036908">
    <property type="component" value="Unassembled WGS sequence"/>
</dbReference>
<organism evidence="3 4">
    <name type="scientific">Roseivirga seohaensis subsp. aquiponti</name>
    <dbReference type="NCBI Taxonomy" id="1566026"/>
    <lineage>
        <taxon>Bacteria</taxon>
        <taxon>Pseudomonadati</taxon>
        <taxon>Bacteroidota</taxon>
        <taxon>Cytophagia</taxon>
        <taxon>Cytophagales</taxon>
        <taxon>Roseivirgaceae</taxon>
        <taxon>Roseivirga</taxon>
    </lineage>
</organism>
<keyword evidence="1" id="KW-0732">Signal</keyword>
<evidence type="ECO:0000256" key="1">
    <source>
        <dbReference type="SAM" id="SignalP"/>
    </source>
</evidence>
<evidence type="ECO:0000259" key="2">
    <source>
        <dbReference type="Pfam" id="PF13568"/>
    </source>
</evidence>
<dbReference type="EMBL" id="JSVA01000002">
    <property type="protein sequence ID" value="KOF04436.1"/>
    <property type="molecule type" value="Genomic_DNA"/>
</dbReference>
<feature type="domain" description="Outer membrane protein beta-barrel" evidence="2">
    <location>
        <begin position="29"/>
        <end position="191"/>
    </location>
</feature>
<dbReference type="RefSeq" id="WP_053221856.1">
    <property type="nucleotide sequence ID" value="NZ_JSVA01000002.1"/>
</dbReference>
<dbReference type="PATRIC" id="fig|1566026.4.peg.1654"/>
<feature type="chain" id="PRO_5005580395" description="Outer membrane protein beta-barrel domain-containing protein" evidence="1">
    <location>
        <begin position="30"/>
        <end position="221"/>
    </location>
</feature>
<dbReference type="Pfam" id="PF13568">
    <property type="entry name" value="OMP_b-brl_2"/>
    <property type="match status" value="1"/>
</dbReference>
<protein>
    <recommendedName>
        <fullName evidence="2">Outer membrane protein beta-barrel domain-containing protein</fullName>
    </recommendedName>
</protein>
<dbReference type="InterPro" id="IPR025665">
    <property type="entry name" value="Beta-barrel_OMP_2"/>
</dbReference>
<dbReference type="AlphaFoldDB" id="A0A0L8AQB2"/>
<comment type="caution">
    <text evidence="3">The sequence shown here is derived from an EMBL/GenBank/DDBJ whole genome shotgun (WGS) entry which is preliminary data.</text>
</comment>
<evidence type="ECO:0000313" key="4">
    <source>
        <dbReference type="Proteomes" id="UP000036908"/>
    </source>
</evidence>
<dbReference type="OrthoDB" id="1001536at2"/>
<proteinExistence type="predicted"/>